<name>A0A9W8K2K3_9AGAR</name>
<keyword evidence="3" id="KW-1185">Reference proteome</keyword>
<reference evidence="2" key="1">
    <citation type="submission" date="2022-07" db="EMBL/GenBank/DDBJ databases">
        <title>Genome Sequence of Agrocybe chaxingu.</title>
        <authorList>
            <person name="Buettner E."/>
        </authorList>
    </citation>
    <scope>NUCLEOTIDE SEQUENCE</scope>
    <source>
        <strain evidence="2">MP-N11</strain>
    </source>
</reference>
<dbReference type="Gene3D" id="3.40.50.12780">
    <property type="entry name" value="N-terminal domain of ligase-like"/>
    <property type="match status" value="1"/>
</dbReference>
<feature type="domain" description="AMP-dependent synthetase/ligase" evidence="1">
    <location>
        <begin position="24"/>
        <end position="359"/>
    </location>
</feature>
<comment type="caution">
    <text evidence="2">The sequence shown here is derived from an EMBL/GenBank/DDBJ whole genome shotgun (WGS) entry which is preliminary data.</text>
</comment>
<dbReference type="GO" id="GO:0006631">
    <property type="term" value="P:fatty acid metabolic process"/>
    <property type="evidence" value="ECO:0007669"/>
    <property type="project" value="TreeGrafter"/>
</dbReference>
<dbReference type="SUPFAM" id="SSF56801">
    <property type="entry name" value="Acetyl-CoA synthetase-like"/>
    <property type="match status" value="1"/>
</dbReference>
<dbReference type="GO" id="GO:0031956">
    <property type="term" value="F:medium-chain fatty acid-CoA ligase activity"/>
    <property type="evidence" value="ECO:0007669"/>
    <property type="project" value="TreeGrafter"/>
</dbReference>
<sequence>MPSIRIPPPRDGSVTLPEAVDYHRKHHPDRPVFFFHSDGNPDVTEISFLEFARATDRVGHYLRPRREGPEKQVVALIALSDSLLYQAVTLGIMRAGMIPYPISPRNTAAATVELLKDAGCHRLVTTRETLRPLIDEVEKLLASSLYELALEEMPPLLEIFPKLGYEKEEDPFQLYPGSSRPPLDDILMYLHSSGSTGLPKTIPQTFRTMVHWASFPPITDVRDYKVQLRQAGMPLPAFHTLGIITHLLCGFYGMVPIGLYPPIATTPQAQPMMPTPQNILEHTARTKCNSMIIIPALLQIWASDEKAVKFLSTLEYVGFSGGAVPTKLGNFMTESGVYITPVYGATEFGSPTHLIRSEADATDWEYIKFSEDISVHWVPQGDGTFECHFLTCETHQVSVENLPDVKGYSSNDLWIPHPTKKYFWKIIGRKDDVIVHTSGEKTVPAPMEDVLMSSPYIMGVVIFGRDHDATGVLVELKPQYAIDVNDEQEVAKARNLLWPIVEEANKVGPAFSRIFKEMILFVSQDKPFPRAGKGTVMRKAALQAYETEIEDM</sequence>
<organism evidence="2 3">
    <name type="scientific">Agrocybe chaxingu</name>
    <dbReference type="NCBI Taxonomy" id="84603"/>
    <lineage>
        <taxon>Eukaryota</taxon>
        <taxon>Fungi</taxon>
        <taxon>Dikarya</taxon>
        <taxon>Basidiomycota</taxon>
        <taxon>Agaricomycotina</taxon>
        <taxon>Agaricomycetes</taxon>
        <taxon>Agaricomycetidae</taxon>
        <taxon>Agaricales</taxon>
        <taxon>Agaricineae</taxon>
        <taxon>Strophariaceae</taxon>
        <taxon>Agrocybe</taxon>
    </lineage>
</organism>
<dbReference type="InterPro" id="IPR000873">
    <property type="entry name" value="AMP-dep_synth/lig_dom"/>
</dbReference>
<dbReference type="PANTHER" id="PTHR43201:SF3">
    <property type="entry name" value="ENZYME, PUTATIVE (JCVI)-RELATED"/>
    <property type="match status" value="1"/>
</dbReference>
<dbReference type="Pfam" id="PF23562">
    <property type="entry name" value="AMP-binding_C_3"/>
    <property type="match status" value="1"/>
</dbReference>
<protein>
    <recommendedName>
        <fullName evidence="1">AMP-dependent synthetase/ligase domain-containing protein</fullName>
    </recommendedName>
</protein>
<dbReference type="PROSITE" id="PS00455">
    <property type="entry name" value="AMP_BINDING"/>
    <property type="match status" value="1"/>
</dbReference>
<dbReference type="Proteomes" id="UP001148786">
    <property type="component" value="Unassembled WGS sequence"/>
</dbReference>
<dbReference type="PANTHER" id="PTHR43201">
    <property type="entry name" value="ACYL-COA SYNTHETASE"/>
    <property type="match status" value="1"/>
</dbReference>
<evidence type="ECO:0000313" key="3">
    <source>
        <dbReference type="Proteomes" id="UP001148786"/>
    </source>
</evidence>
<dbReference type="AlphaFoldDB" id="A0A9W8K2K3"/>
<accession>A0A9W8K2K3</accession>
<dbReference type="EMBL" id="JANKHO010001125">
    <property type="protein sequence ID" value="KAJ3503559.1"/>
    <property type="molecule type" value="Genomic_DNA"/>
</dbReference>
<evidence type="ECO:0000313" key="2">
    <source>
        <dbReference type="EMBL" id="KAJ3503559.1"/>
    </source>
</evidence>
<evidence type="ECO:0000259" key="1">
    <source>
        <dbReference type="Pfam" id="PF00501"/>
    </source>
</evidence>
<dbReference type="OrthoDB" id="429813at2759"/>
<gene>
    <name evidence="2" type="ORF">NLJ89_g8377</name>
</gene>
<dbReference type="InterPro" id="IPR020845">
    <property type="entry name" value="AMP-binding_CS"/>
</dbReference>
<dbReference type="Pfam" id="PF00501">
    <property type="entry name" value="AMP-binding"/>
    <property type="match status" value="1"/>
</dbReference>
<proteinExistence type="predicted"/>
<dbReference type="InterPro" id="IPR042099">
    <property type="entry name" value="ANL_N_sf"/>
</dbReference>